<dbReference type="Proteomes" id="UP001597475">
    <property type="component" value="Unassembled WGS sequence"/>
</dbReference>
<proteinExistence type="predicted"/>
<keyword evidence="2" id="KW-1185">Reference proteome</keyword>
<name>A0ABW5P4D2_9DEIO</name>
<reference evidence="2" key="1">
    <citation type="journal article" date="2019" name="Int. J. Syst. Evol. Microbiol.">
        <title>The Global Catalogue of Microorganisms (GCM) 10K type strain sequencing project: providing services to taxonomists for standard genome sequencing and annotation.</title>
        <authorList>
            <consortium name="The Broad Institute Genomics Platform"/>
            <consortium name="The Broad Institute Genome Sequencing Center for Infectious Disease"/>
            <person name="Wu L."/>
            <person name="Ma J."/>
        </authorList>
    </citation>
    <scope>NUCLEOTIDE SEQUENCE [LARGE SCALE GENOMIC DNA]</scope>
    <source>
        <strain evidence="2">KCTC 33842</strain>
    </source>
</reference>
<gene>
    <name evidence="1" type="ORF">ACFSR9_11995</name>
</gene>
<comment type="caution">
    <text evidence="1">The sequence shown here is derived from an EMBL/GenBank/DDBJ whole genome shotgun (WGS) entry which is preliminary data.</text>
</comment>
<protein>
    <submittedName>
        <fullName evidence="1">Uncharacterized protein</fullName>
    </submittedName>
</protein>
<dbReference type="EMBL" id="JBHUMK010000052">
    <property type="protein sequence ID" value="MFD2610154.1"/>
    <property type="molecule type" value="Genomic_DNA"/>
</dbReference>
<evidence type="ECO:0000313" key="1">
    <source>
        <dbReference type="EMBL" id="MFD2610154.1"/>
    </source>
</evidence>
<accession>A0ABW5P4D2</accession>
<sequence>MKNMKRQADLKGGIIVPLTVPDGTKSGDIIALSATLYGIAGTDGVTADAFKKGEHPQGLKQGQASVLLPGVAYSFEAPAADLAGVALFAPVYWTNATKKYGAAGDVKVGWKIGASEIGARANQ</sequence>
<dbReference type="RefSeq" id="WP_386846108.1">
    <property type="nucleotide sequence ID" value="NZ_JBHUMK010000052.1"/>
</dbReference>
<organism evidence="1 2">
    <name type="scientific">Deinococcus taklimakanensis</name>
    <dbReference type="NCBI Taxonomy" id="536443"/>
    <lineage>
        <taxon>Bacteria</taxon>
        <taxon>Thermotogati</taxon>
        <taxon>Deinococcota</taxon>
        <taxon>Deinococci</taxon>
        <taxon>Deinococcales</taxon>
        <taxon>Deinococcaceae</taxon>
        <taxon>Deinococcus</taxon>
    </lineage>
</organism>
<evidence type="ECO:0000313" key="2">
    <source>
        <dbReference type="Proteomes" id="UP001597475"/>
    </source>
</evidence>